<keyword evidence="2" id="KW-0677">Repeat</keyword>
<keyword evidence="7" id="KW-1185">Reference proteome</keyword>
<dbReference type="Proteomes" id="UP001526143">
    <property type="component" value="Unassembled WGS sequence"/>
</dbReference>
<evidence type="ECO:0000256" key="2">
    <source>
        <dbReference type="ARBA" id="ARBA00022737"/>
    </source>
</evidence>
<dbReference type="InterPro" id="IPR027417">
    <property type="entry name" value="P-loop_NTPase"/>
</dbReference>
<dbReference type="SUPFAM" id="SSF52129">
    <property type="entry name" value="Caspase-like"/>
    <property type="match status" value="1"/>
</dbReference>
<feature type="repeat" description="WD" evidence="3">
    <location>
        <begin position="1261"/>
        <end position="1302"/>
    </location>
</feature>
<name>A0ABT3AX59_9CYAN</name>
<feature type="repeat" description="WD" evidence="3">
    <location>
        <begin position="1384"/>
        <end position="1425"/>
    </location>
</feature>
<dbReference type="InterPro" id="IPR011600">
    <property type="entry name" value="Pept_C14_caspase"/>
</dbReference>
<dbReference type="PROSITE" id="PS00678">
    <property type="entry name" value="WD_REPEATS_1"/>
    <property type="match status" value="5"/>
</dbReference>
<dbReference type="Pfam" id="PF00400">
    <property type="entry name" value="WD40"/>
    <property type="match status" value="12"/>
</dbReference>
<feature type="repeat" description="WD" evidence="3">
    <location>
        <begin position="974"/>
        <end position="1015"/>
    </location>
</feature>
<feature type="repeat" description="WD" evidence="3">
    <location>
        <begin position="1107"/>
        <end position="1135"/>
    </location>
</feature>
<dbReference type="PROSITE" id="PS50294">
    <property type="entry name" value="WD_REPEATS_REGION"/>
    <property type="match status" value="10"/>
</dbReference>
<sequence length="1456" mass="162727">MAEIKRNFAVVIGVNQYTNGIPPLETAVNDARELAKILAKEYEYKVLQLLDADATQSKLNDLLTAFGQQQLPLADGLIQVEESDRLLFYFGGHGIALSGLDNTDGPAGYLVPQDARCDDSNSWVAMQRFHDALIQLPCRHLLIILDCCFAGAFRWAGLQREAVRSQKMYQERYQRFISGCAQQVITSAADDEKAADSLLNFGQRGNINGHSPFAELLFKALLGEADFTKDGVITATEIYLYIYSELGKTTAKQTPGYCQLKRHDKGEYIFPIPGFEPKNLEKAPPLDESKNPYRGLESFEEKDSSLFFGRKALIEKLQNFITNQALTVVLGASGSGKSSLVKAGLIPYLKNSGQWRILAPIRPGKSPFTALNNTLLKENLPIFAQPNQAFEQELHTLYQSVKTWSQANPNTKLLLFIDQFEELITLCQNDKQSENFLTGLARAIKAFPEQLRIVITLRSDFEPQFRDKALKPYWQKARFIIPAMTRQELRSCITEPATARVLYFEPPILVDNLIDEVAQMPGALPLLSFTLSELYLKYIKSTREDKRSNRAITLADYEELGGVTRSLTQRADCEYDELVKLDSAYAQTIKQVMLRMVAIGSGELARRQVFCTELEYPEAENARAELVIERFVAARLLVKGQDTENQEYVEPAHDILVRGWNKLRTWKQEEQENLIFQRRLTPAALEWKSQQKTRFLWNADPRLDLLKQILNSNNNWFNKIEAEFVRRSIRQKRKNATLRWSLVSGALIILSGATIIAIKNGIDAENQVIETTSALSEARLASNNQLEALIEGVKAGEMLKKDLLREGVKAGEMLKKDTILTKEATKIKVVTTLQQLANQVRERNRFEGHTQAVMSVSFNLDNKTIASASLDNTIKLWNLDGKCIQTLARHKYGVSHVRFSADGKTLISASKDNTVKIWQRQSDGTFKFRKSIPDKKGISAISLSADGQIIATASRNTTYTLNLWQKDGKPLVSLPGHHDQIRDLSFSPDNQMIATASVDRTIKLWSVKERKLLKTIPNDSVRLDRLGVRFVNNTTIAATNSDTTIKLWNINGKQIKTLRGHIDEVIYLDVSRDGKYIASASKDGTVKIWNSKSDKLVQTLVIPDTIIYELSFSPDSKMIALAGEDGTVKLWNLDSILPPKILQSGGKSVSFSPDSKMIVSASDKNLQLWQNGKQLWNVQADNQTVLQVSFSPDGRLIASAGEDGTVKLWNLQGTLIRTLEGHGKKVSSVSFSPDSKTIASASDDTTVKLWNVANGSLIKTIPAHNKVVTSVSFSPDGKTIASASLDKTIKLWNVPDGRFIKNFPGHKEGVMSVSFSPNGKMLASASYDKTVRLWYLNNQSHKVFSKDDDSVHKINFSPNGQTLVSVSGNKIKLWKLDGELIKTLQGNQGTIFDVSFSPDGKTIASADWKGKVILWDLDLDNLLTRSCSWLDSYLNNNPKVSDACGGLCLRTLCKQT</sequence>
<feature type="repeat" description="WD" evidence="3">
    <location>
        <begin position="1303"/>
        <end position="1334"/>
    </location>
</feature>
<gene>
    <name evidence="6" type="ORF">OGM63_09335</name>
</gene>
<dbReference type="PROSITE" id="PS50082">
    <property type="entry name" value="WD_REPEATS_2"/>
    <property type="match status" value="10"/>
</dbReference>
<evidence type="ECO:0000313" key="6">
    <source>
        <dbReference type="EMBL" id="MCV3213712.1"/>
    </source>
</evidence>
<keyword evidence="1 3" id="KW-0853">WD repeat</keyword>
<dbReference type="PRINTS" id="PR00320">
    <property type="entry name" value="GPROTEINBRPT"/>
</dbReference>
<dbReference type="CDD" id="cd00200">
    <property type="entry name" value="WD40"/>
    <property type="match status" value="2"/>
</dbReference>
<feature type="repeat" description="WD" evidence="3">
    <location>
        <begin position="846"/>
        <end position="880"/>
    </location>
</feature>
<protein>
    <submittedName>
        <fullName evidence="6">Caspase family protein</fullName>
    </submittedName>
</protein>
<dbReference type="SMART" id="SM00320">
    <property type="entry name" value="WD40"/>
    <property type="match status" value="14"/>
</dbReference>
<dbReference type="InterPro" id="IPR001680">
    <property type="entry name" value="WD40_rpt"/>
</dbReference>
<feature type="domain" description="Peptidase C14 caspase" evidence="4">
    <location>
        <begin position="6"/>
        <end position="259"/>
    </location>
</feature>
<dbReference type="InterPro" id="IPR020472">
    <property type="entry name" value="WD40_PAC1"/>
</dbReference>
<dbReference type="EMBL" id="JAOWRF010000139">
    <property type="protein sequence ID" value="MCV3213712.1"/>
    <property type="molecule type" value="Genomic_DNA"/>
</dbReference>
<dbReference type="InterPro" id="IPR019775">
    <property type="entry name" value="WD40_repeat_CS"/>
</dbReference>
<dbReference type="InterPro" id="IPR029030">
    <property type="entry name" value="Caspase-like_dom_sf"/>
</dbReference>
<feature type="repeat" description="WD" evidence="3">
    <location>
        <begin position="887"/>
        <end position="919"/>
    </location>
</feature>
<accession>A0ABT3AX59</accession>
<dbReference type="PANTHER" id="PTHR44019">
    <property type="entry name" value="WD REPEAT-CONTAINING PROTEIN 55"/>
    <property type="match status" value="1"/>
</dbReference>
<dbReference type="InterPro" id="IPR015943">
    <property type="entry name" value="WD40/YVTN_repeat-like_dom_sf"/>
</dbReference>
<evidence type="ECO:0000313" key="7">
    <source>
        <dbReference type="Proteomes" id="UP001526143"/>
    </source>
</evidence>
<proteinExistence type="predicted"/>
<reference evidence="6 7" key="1">
    <citation type="submission" date="2022-10" db="EMBL/GenBank/DDBJ databases">
        <title>Identification of biosynthetic pathway for the production of the potent trypsin inhibitor radiosumin.</title>
        <authorList>
            <person name="Fewer D.P."/>
            <person name="Delbaje E."/>
            <person name="Ouyang X."/>
            <person name="Agostino P.D."/>
            <person name="Wahlsten M."/>
            <person name="Jokela J."/>
            <person name="Permi P."/>
            <person name="Haapaniemi E."/>
            <person name="Koistinen H."/>
        </authorList>
    </citation>
    <scope>NUCLEOTIDE SEQUENCE [LARGE SCALE GENOMIC DNA]</scope>
    <source>
        <strain evidence="6 7">NIES-515</strain>
    </source>
</reference>
<feature type="repeat" description="WD" evidence="3">
    <location>
        <begin position="1178"/>
        <end position="1212"/>
    </location>
</feature>
<evidence type="ECO:0000256" key="1">
    <source>
        <dbReference type="ARBA" id="ARBA00022574"/>
    </source>
</evidence>
<dbReference type="Gene3D" id="3.40.50.300">
    <property type="entry name" value="P-loop containing nucleotide triphosphate hydrolases"/>
    <property type="match status" value="1"/>
</dbReference>
<dbReference type="Gene3D" id="3.40.50.1460">
    <property type="match status" value="1"/>
</dbReference>
<dbReference type="SUPFAM" id="SSF52540">
    <property type="entry name" value="P-loop containing nucleoside triphosphate hydrolases"/>
    <property type="match status" value="1"/>
</dbReference>
<feature type="repeat" description="WD" evidence="3">
    <location>
        <begin position="1219"/>
        <end position="1260"/>
    </location>
</feature>
<dbReference type="Gene3D" id="2.130.10.10">
    <property type="entry name" value="YVTN repeat-like/Quinoprotein amine dehydrogenase"/>
    <property type="match status" value="5"/>
</dbReference>
<feature type="repeat" description="WD" evidence="3">
    <location>
        <begin position="1058"/>
        <end position="1099"/>
    </location>
</feature>
<dbReference type="InterPro" id="IPR049052">
    <property type="entry name" value="nSTAND1"/>
</dbReference>
<dbReference type="SUPFAM" id="SSF50978">
    <property type="entry name" value="WD40 repeat-like"/>
    <property type="match status" value="2"/>
</dbReference>
<evidence type="ECO:0000259" key="4">
    <source>
        <dbReference type="Pfam" id="PF00656"/>
    </source>
</evidence>
<comment type="caution">
    <text evidence="6">The sequence shown here is derived from an EMBL/GenBank/DDBJ whole genome shotgun (WGS) entry which is preliminary data.</text>
</comment>
<evidence type="ECO:0000256" key="3">
    <source>
        <dbReference type="PROSITE-ProRule" id="PRU00221"/>
    </source>
</evidence>
<evidence type="ECO:0000259" key="5">
    <source>
        <dbReference type="Pfam" id="PF20703"/>
    </source>
</evidence>
<dbReference type="Pfam" id="PF00656">
    <property type="entry name" value="Peptidase_C14"/>
    <property type="match status" value="1"/>
</dbReference>
<dbReference type="InterPro" id="IPR050505">
    <property type="entry name" value="WDR55/POC1"/>
</dbReference>
<feature type="domain" description="Novel STAND NTPase 1" evidence="5">
    <location>
        <begin position="292"/>
        <end position="693"/>
    </location>
</feature>
<dbReference type="Pfam" id="PF20703">
    <property type="entry name" value="nSTAND1"/>
    <property type="match status" value="1"/>
</dbReference>
<dbReference type="RefSeq" id="WP_263745239.1">
    <property type="nucleotide sequence ID" value="NZ_JAOWRF010000139.1"/>
</dbReference>
<dbReference type="InterPro" id="IPR036322">
    <property type="entry name" value="WD40_repeat_dom_sf"/>
</dbReference>
<organism evidence="6 7">
    <name type="scientific">Plectonema radiosum NIES-515</name>
    <dbReference type="NCBI Taxonomy" id="2986073"/>
    <lineage>
        <taxon>Bacteria</taxon>
        <taxon>Bacillati</taxon>
        <taxon>Cyanobacteriota</taxon>
        <taxon>Cyanophyceae</taxon>
        <taxon>Oscillatoriophycideae</taxon>
        <taxon>Oscillatoriales</taxon>
        <taxon>Microcoleaceae</taxon>
        <taxon>Plectonema</taxon>
    </lineage>
</organism>
<dbReference type="PANTHER" id="PTHR44019:SF8">
    <property type="entry name" value="POC1 CENTRIOLAR PROTEIN HOMOLOG"/>
    <property type="match status" value="1"/>
</dbReference>